<dbReference type="EMBL" id="JBHSIY010000006">
    <property type="protein sequence ID" value="MFC4866295.1"/>
    <property type="molecule type" value="Genomic_DNA"/>
</dbReference>
<proteinExistence type="predicted"/>
<reference evidence="2" key="1">
    <citation type="journal article" date="2019" name="Int. J. Syst. Evol. Microbiol.">
        <title>The Global Catalogue of Microorganisms (GCM) 10K type strain sequencing project: providing services to taxonomists for standard genome sequencing and annotation.</title>
        <authorList>
            <consortium name="The Broad Institute Genomics Platform"/>
            <consortium name="The Broad Institute Genome Sequencing Center for Infectious Disease"/>
            <person name="Wu L."/>
            <person name="Ma J."/>
        </authorList>
    </citation>
    <scope>NUCLEOTIDE SEQUENCE [LARGE SCALE GENOMIC DNA]</scope>
    <source>
        <strain evidence="2">CGMCC 4.7304</strain>
    </source>
</reference>
<protein>
    <submittedName>
        <fullName evidence="1">Uncharacterized protein</fullName>
    </submittedName>
</protein>
<dbReference type="Proteomes" id="UP001595858">
    <property type="component" value="Unassembled WGS sequence"/>
</dbReference>
<evidence type="ECO:0000313" key="2">
    <source>
        <dbReference type="Proteomes" id="UP001595858"/>
    </source>
</evidence>
<accession>A0ABV9SLM3</accession>
<sequence>MTIMDVDVARYSLTVDARETLSAVLASGNARRGAKLDRILQASLCGVGTADAAFAVAPFVRVDDDDFRPGPDAGDDWPDVADRDESGVLAAMERAGLVETFDVFSEGVGTSYLNEGRVLTAVRVLRPFAVVTVAYRWTGARLGYADRWTITDRTPVVGTGTYLVGMVGDFAMTYVGATGLDATGDEPGMSDDLLFMWLVEQEGFLASTCLAGCDACGGRWEADGGSWHFQPEYASDADAFDFDDTEDHDGDTVACPCCATGRVGFLVV</sequence>
<keyword evidence="2" id="KW-1185">Reference proteome</keyword>
<organism evidence="1 2">
    <name type="scientific">Streptomonospora arabica</name>
    <dbReference type="NCBI Taxonomy" id="412417"/>
    <lineage>
        <taxon>Bacteria</taxon>
        <taxon>Bacillati</taxon>
        <taxon>Actinomycetota</taxon>
        <taxon>Actinomycetes</taxon>
        <taxon>Streptosporangiales</taxon>
        <taxon>Nocardiopsidaceae</taxon>
        <taxon>Streptomonospora</taxon>
    </lineage>
</organism>
<gene>
    <name evidence="1" type="ORF">ACFPCZ_06605</name>
</gene>
<evidence type="ECO:0000313" key="1">
    <source>
        <dbReference type="EMBL" id="MFC4866295.1"/>
    </source>
</evidence>
<comment type="caution">
    <text evidence="1">The sequence shown here is derived from an EMBL/GenBank/DDBJ whole genome shotgun (WGS) entry which is preliminary data.</text>
</comment>
<name>A0ABV9SLM3_9ACTN</name>
<dbReference type="RefSeq" id="WP_344139786.1">
    <property type="nucleotide sequence ID" value="NZ_BAAAQI010000001.1"/>
</dbReference>